<evidence type="ECO:0000313" key="2">
    <source>
        <dbReference type="EMBL" id="NKC32460.1"/>
    </source>
</evidence>
<reference evidence="2 3" key="1">
    <citation type="submission" date="2020-03" db="EMBL/GenBank/DDBJ databases">
        <title>Roseomonas selenitidurans sp. nov. isolated from urban soil.</title>
        <authorList>
            <person name="Liu H."/>
        </authorList>
    </citation>
    <scope>NUCLEOTIDE SEQUENCE [LARGE SCALE GENOMIC DNA]</scope>
    <source>
        <strain evidence="2 3">BU-1</strain>
    </source>
</reference>
<dbReference type="EMBL" id="JAAVNE010000027">
    <property type="protein sequence ID" value="NKC32460.1"/>
    <property type="molecule type" value="Genomic_DNA"/>
</dbReference>
<comment type="caution">
    <text evidence="2">The sequence shown here is derived from an EMBL/GenBank/DDBJ whole genome shotgun (WGS) entry which is preliminary data.</text>
</comment>
<dbReference type="Proteomes" id="UP000787635">
    <property type="component" value="Unassembled WGS sequence"/>
</dbReference>
<evidence type="ECO:0000259" key="1">
    <source>
        <dbReference type="Pfam" id="PF01636"/>
    </source>
</evidence>
<dbReference type="Pfam" id="PF01636">
    <property type="entry name" value="APH"/>
    <property type="match status" value="1"/>
</dbReference>
<dbReference type="SUPFAM" id="SSF56112">
    <property type="entry name" value="Protein kinase-like (PK-like)"/>
    <property type="match status" value="1"/>
</dbReference>
<dbReference type="Gene3D" id="3.90.1200.10">
    <property type="match status" value="1"/>
</dbReference>
<sequence length="292" mass="31347">MPPLDAALVATLVRTQFPRWAALPVRPVAEGGMNNHSFRLGTDMLVRLPSAARYVAQVAKEQAWLPRLAPRLPLPIPHPLALGQPGEGFPFPWSIYGWIEGETARPDRITDPLRLARDLAGFLHSLQRLEAMGGPPAGAHNFHRGGSLAVYDAETRAAIADLGAEIDGAAATTMWEAALASRHAAPPVWIHGDVAAGNLLLRQGRLCAVIDFGNMAIGDPACDLVPAWTMFDAAARGAFREALPHPPACWARARGWALWKALITWRAPGPPGASARQVMAALRAEREAGYTS</sequence>
<dbReference type="InterPro" id="IPR011009">
    <property type="entry name" value="Kinase-like_dom_sf"/>
</dbReference>
<keyword evidence="3" id="KW-1185">Reference proteome</keyword>
<name>A0ABX1E6V5_9PROT</name>
<organism evidence="2 3">
    <name type="scientific">Falsiroseomonas selenitidurans</name>
    <dbReference type="NCBI Taxonomy" id="2716335"/>
    <lineage>
        <taxon>Bacteria</taxon>
        <taxon>Pseudomonadati</taxon>
        <taxon>Pseudomonadota</taxon>
        <taxon>Alphaproteobacteria</taxon>
        <taxon>Acetobacterales</taxon>
        <taxon>Roseomonadaceae</taxon>
        <taxon>Falsiroseomonas</taxon>
    </lineage>
</organism>
<feature type="domain" description="Aminoglycoside phosphotransferase" evidence="1">
    <location>
        <begin position="30"/>
        <end position="256"/>
    </location>
</feature>
<dbReference type="PANTHER" id="PTHR21310">
    <property type="entry name" value="AMINOGLYCOSIDE PHOSPHOTRANSFERASE-RELATED-RELATED"/>
    <property type="match status" value="1"/>
</dbReference>
<protein>
    <submittedName>
        <fullName evidence="2">Aminoglycoside phosphotransferase family protein</fullName>
    </submittedName>
</protein>
<evidence type="ECO:0000313" key="3">
    <source>
        <dbReference type="Proteomes" id="UP000787635"/>
    </source>
</evidence>
<dbReference type="InterPro" id="IPR002575">
    <property type="entry name" value="Aminoglycoside_PTrfase"/>
</dbReference>
<dbReference type="RefSeq" id="WP_168032582.1">
    <property type="nucleotide sequence ID" value="NZ_JAAVNE010000027.1"/>
</dbReference>
<dbReference type="InterPro" id="IPR051678">
    <property type="entry name" value="AGP_Transferase"/>
</dbReference>
<gene>
    <name evidence="2" type="ORF">HEQ75_16465</name>
</gene>
<dbReference type="PANTHER" id="PTHR21310:SF42">
    <property type="entry name" value="BIFUNCTIONAL AAC_APH"/>
    <property type="match status" value="1"/>
</dbReference>
<dbReference type="CDD" id="cd05155">
    <property type="entry name" value="APH_ChoK_like_1"/>
    <property type="match status" value="1"/>
</dbReference>
<accession>A0ABX1E6V5</accession>
<proteinExistence type="predicted"/>
<dbReference type="Gene3D" id="3.30.200.20">
    <property type="entry name" value="Phosphorylase Kinase, domain 1"/>
    <property type="match status" value="1"/>
</dbReference>